<evidence type="ECO:0000313" key="8">
    <source>
        <dbReference type="EMBL" id="WND02392.1"/>
    </source>
</evidence>
<dbReference type="Proteomes" id="UP001268683">
    <property type="component" value="Chromosome"/>
</dbReference>
<evidence type="ECO:0000256" key="1">
    <source>
        <dbReference type="ARBA" id="ARBA00001936"/>
    </source>
</evidence>
<keyword evidence="9" id="KW-1185">Reference proteome</keyword>
<keyword evidence="3" id="KW-0479">Metal-binding</keyword>
<evidence type="ECO:0000256" key="2">
    <source>
        <dbReference type="ARBA" id="ARBA00001946"/>
    </source>
</evidence>
<dbReference type="Pfam" id="PF00293">
    <property type="entry name" value="NUDIX"/>
    <property type="match status" value="1"/>
</dbReference>
<dbReference type="PROSITE" id="PS51462">
    <property type="entry name" value="NUDIX"/>
    <property type="match status" value="1"/>
</dbReference>
<comment type="cofactor">
    <cofactor evidence="1">
        <name>Mn(2+)</name>
        <dbReference type="ChEBI" id="CHEBI:29035"/>
    </cofactor>
</comment>
<evidence type="ECO:0000259" key="7">
    <source>
        <dbReference type="PROSITE" id="PS51462"/>
    </source>
</evidence>
<evidence type="ECO:0000256" key="4">
    <source>
        <dbReference type="ARBA" id="ARBA00022801"/>
    </source>
</evidence>
<dbReference type="PANTHER" id="PTHR12318">
    <property type="entry name" value="TESTOSTERONE-REGULATED PROTEIN RP2"/>
    <property type="match status" value="1"/>
</dbReference>
<name>A0AA52H9D7_9PROT</name>
<comment type="cofactor">
    <cofactor evidence="2">
        <name>Mg(2+)</name>
        <dbReference type="ChEBI" id="CHEBI:18420"/>
    </cofactor>
</comment>
<protein>
    <submittedName>
        <fullName evidence="8">NUDIX domain-containing protein</fullName>
    </submittedName>
</protein>
<dbReference type="SUPFAM" id="SSF55811">
    <property type="entry name" value="Nudix"/>
    <property type="match status" value="1"/>
</dbReference>
<evidence type="ECO:0000256" key="5">
    <source>
        <dbReference type="ARBA" id="ARBA00022842"/>
    </source>
</evidence>
<evidence type="ECO:0000313" key="9">
    <source>
        <dbReference type="Proteomes" id="UP001268683"/>
    </source>
</evidence>
<dbReference type="Gene3D" id="3.90.79.10">
    <property type="entry name" value="Nucleoside Triphosphate Pyrophosphohydrolase"/>
    <property type="match status" value="1"/>
</dbReference>
<dbReference type="KEGG" id="tmk:QGN29_12610"/>
<dbReference type="CDD" id="cd18870">
    <property type="entry name" value="NUDIX_AcylCoAdiphos_Nudt19"/>
    <property type="match status" value="1"/>
</dbReference>
<organism evidence="8 9">
    <name type="scientific">Temperatibacter marinus</name>
    <dbReference type="NCBI Taxonomy" id="1456591"/>
    <lineage>
        <taxon>Bacteria</taxon>
        <taxon>Pseudomonadati</taxon>
        <taxon>Pseudomonadota</taxon>
        <taxon>Alphaproteobacteria</taxon>
        <taxon>Kordiimonadales</taxon>
        <taxon>Temperatibacteraceae</taxon>
        <taxon>Temperatibacter</taxon>
    </lineage>
</organism>
<gene>
    <name evidence="8" type="ORF">QGN29_12610</name>
</gene>
<dbReference type="GO" id="GO:0046872">
    <property type="term" value="F:metal ion binding"/>
    <property type="evidence" value="ECO:0007669"/>
    <property type="project" value="UniProtKB-KW"/>
</dbReference>
<dbReference type="AlphaFoldDB" id="A0AA52H9D7"/>
<accession>A0AA52H9D7</accession>
<reference evidence="8" key="1">
    <citation type="submission" date="2023-04" db="EMBL/GenBank/DDBJ databases">
        <title>Complete genome sequence of Temperatibacter marinus.</title>
        <authorList>
            <person name="Rong J.-C."/>
            <person name="Yi M.-L."/>
            <person name="Zhao Q."/>
        </authorList>
    </citation>
    <scope>NUCLEOTIDE SEQUENCE</scope>
    <source>
        <strain evidence="8">NBRC 110045</strain>
    </source>
</reference>
<dbReference type="InterPro" id="IPR000086">
    <property type="entry name" value="NUDIX_hydrolase_dom"/>
</dbReference>
<dbReference type="InterPro" id="IPR015797">
    <property type="entry name" value="NUDIX_hydrolase-like_dom_sf"/>
</dbReference>
<keyword evidence="5" id="KW-0460">Magnesium</keyword>
<evidence type="ECO:0000256" key="6">
    <source>
        <dbReference type="ARBA" id="ARBA00023211"/>
    </source>
</evidence>
<evidence type="ECO:0000256" key="3">
    <source>
        <dbReference type="ARBA" id="ARBA00022723"/>
    </source>
</evidence>
<sequence length="274" mass="31144">MDPIAPVTPLPSASILLIRDGLRGLEVMMMKRAETMRFAPGVYVFPGGKVDEGDHRSYFWRKYISPEAQFDDLALRIAVLRELYEEAGILYTEGQCTRHIGARSSLSSALAYAQDYLAVEQLIPFSHWITPIQAGRRFDTLFYLAPLYREEEGVEDGSEMIAKRWVRPKELLKNWRKGDIPIMFPTRLNLERLSKASSVAEALKQAPHHPVMPILPEYKLCNEAEPKLFIPAEAGFGITEATAQDIAAEAKIMTRMKATRQAQQITRKQLHRDE</sequence>
<dbReference type="GO" id="GO:0016818">
    <property type="term" value="F:hydrolase activity, acting on acid anhydrides, in phosphorus-containing anhydrides"/>
    <property type="evidence" value="ECO:0007669"/>
    <property type="project" value="InterPro"/>
</dbReference>
<dbReference type="PANTHER" id="PTHR12318:SF0">
    <property type="entry name" value="ACYL-COENZYME A DIPHOSPHATASE NUDT19"/>
    <property type="match status" value="1"/>
</dbReference>
<dbReference type="RefSeq" id="WP_310798228.1">
    <property type="nucleotide sequence ID" value="NZ_CP123872.1"/>
</dbReference>
<dbReference type="InterPro" id="IPR039121">
    <property type="entry name" value="NUDT19"/>
</dbReference>
<feature type="domain" description="Nudix hydrolase" evidence="7">
    <location>
        <begin position="8"/>
        <end position="188"/>
    </location>
</feature>
<dbReference type="EMBL" id="CP123872">
    <property type="protein sequence ID" value="WND02392.1"/>
    <property type="molecule type" value="Genomic_DNA"/>
</dbReference>
<keyword evidence="6" id="KW-0464">Manganese</keyword>
<keyword evidence="4" id="KW-0378">Hydrolase</keyword>
<proteinExistence type="predicted"/>